<keyword evidence="2" id="KW-0732">Signal</keyword>
<evidence type="ECO:0000256" key="2">
    <source>
        <dbReference type="ARBA" id="ARBA00022729"/>
    </source>
</evidence>
<accession>A0A3B0X2E8</accession>
<keyword evidence="3" id="KW-0472">Membrane</keyword>
<dbReference type="GO" id="GO:0009279">
    <property type="term" value="C:cell outer membrane"/>
    <property type="evidence" value="ECO:0007669"/>
    <property type="project" value="UniProtKB-SubCell"/>
</dbReference>
<sequence length="272" mass="30545">MNIPRIICLNLFLSLLSNTAIAQKSIKKNTWEMGVGVSTFSLPLYPGSSQRDVFTIPFPFFHIQSEYLDIDDGVRGFFFESPDLRLTISGDIGVPVDSQDSDARRGMPDLDAVLQLGPSFEFVFAGGRRMPSEFRFELPLRAAVATDFSSYQGLGWILEPRLTYETLRPFESGFNYQISAGLQFASEDFNAYYYDVAPEFATAERQAFSSKAGYNSFFIELSANIRKGDLIYFAFSRYRNLSGSVFEDSPLIEQKNSLSLGVGIVWIFANSL</sequence>
<dbReference type="Pfam" id="PF06629">
    <property type="entry name" value="MipA"/>
    <property type="match status" value="1"/>
</dbReference>
<proteinExistence type="predicted"/>
<keyword evidence="4" id="KW-0998">Cell outer membrane</keyword>
<dbReference type="AlphaFoldDB" id="A0A3B0X2E8"/>
<name>A0A3B0X2E8_9ZZZZ</name>
<protein>
    <recommendedName>
        <fullName evidence="6">Outer membrane protein</fullName>
    </recommendedName>
</protein>
<reference evidence="5" key="1">
    <citation type="submission" date="2018-06" db="EMBL/GenBank/DDBJ databases">
        <authorList>
            <person name="Zhirakovskaya E."/>
        </authorList>
    </citation>
    <scope>NUCLEOTIDE SEQUENCE</scope>
</reference>
<dbReference type="InterPro" id="IPR010583">
    <property type="entry name" value="MipA"/>
</dbReference>
<gene>
    <name evidence="5" type="ORF">MNBD_GAMMA11-640</name>
</gene>
<evidence type="ECO:0000256" key="3">
    <source>
        <dbReference type="ARBA" id="ARBA00023136"/>
    </source>
</evidence>
<dbReference type="PANTHER" id="PTHR38776:SF1">
    <property type="entry name" value="MLTA-INTERACTING PROTEIN-RELATED"/>
    <property type="match status" value="1"/>
</dbReference>
<dbReference type="PANTHER" id="PTHR38776">
    <property type="entry name" value="MLTA-INTERACTING PROTEIN-RELATED"/>
    <property type="match status" value="1"/>
</dbReference>
<evidence type="ECO:0000313" key="5">
    <source>
        <dbReference type="EMBL" id="VAW58880.1"/>
    </source>
</evidence>
<comment type="subcellular location">
    <subcellularLocation>
        <location evidence="1">Cell outer membrane</location>
    </subcellularLocation>
</comment>
<dbReference type="EMBL" id="UOFG01000051">
    <property type="protein sequence ID" value="VAW58880.1"/>
    <property type="molecule type" value="Genomic_DNA"/>
</dbReference>
<evidence type="ECO:0000256" key="4">
    <source>
        <dbReference type="ARBA" id="ARBA00023237"/>
    </source>
</evidence>
<evidence type="ECO:0000256" key="1">
    <source>
        <dbReference type="ARBA" id="ARBA00004442"/>
    </source>
</evidence>
<evidence type="ECO:0008006" key="6">
    <source>
        <dbReference type="Google" id="ProtNLM"/>
    </source>
</evidence>
<organism evidence="5">
    <name type="scientific">hydrothermal vent metagenome</name>
    <dbReference type="NCBI Taxonomy" id="652676"/>
    <lineage>
        <taxon>unclassified sequences</taxon>
        <taxon>metagenomes</taxon>
        <taxon>ecological metagenomes</taxon>
    </lineage>
</organism>